<protein>
    <submittedName>
        <fullName evidence="3">Uncharacterized protein</fullName>
    </submittedName>
</protein>
<dbReference type="Proteomes" id="UP001596956">
    <property type="component" value="Unassembled WGS sequence"/>
</dbReference>
<keyword evidence="4" id="KW-1185">Reference proteome</keyword>
<reference evidence="4" key="1">
    <citation type="journal article" date="2019" name="Int. J. Syst. Evol. Microbiol.">
        <title>The Global Catalogue of Microorganisms (GCM) 10K type strain sequencing project: providing services to taxonomists for standard genome sequencing and annotation.</title>
        <authorList>
            <consortium name="The Broad Institute Genomics Platform"/>
            <consortium name="The Broad Institute Genome Sequencing Center for Infectious Disease"/>
            <person name="Wu L."/>
            <person name="Ma J."/>
        </authorList>
    </citation>
    <scope>NUCLEOTIDE SEQUENCE [LARGE SCALE GENOMIC DNA]</scope>
    <source>
        <strain evidence="4">CCUG 63369</strain>
    </source>
</reference>
<evidence type="ECO:0000256" key="2">
    <source>
        <dbReference type="SAM" id="Phobius"/>
    </source>
</evidence>
<keyword evidence="2" id="KW-0472">Membrane</keyword>
<accession>A0ABW3BKH5</accession>
<feature type="compositionally biased region" description="Basic residues" evidence="1">
    <location>
        <begin position="1"/>
        <end position="13"/>
    </location>
</feature>
<name>A0ABW3BKH5_9ACTN</name>
<organism evidence="3 4">
    <name type="scientific">Streptomonospora algeriensis</name>
    <dbReference type="NCBI Taxonomy" id="995084"/>
    <lineage>
        <taxon>Bacteria</taxon>
        <taxon>Bacillati</taxon>
        <taxon>Actinomycetota</taxon>
        <taxon>Actinomycetes</taxon>
        <taxon>Streptosporangiales</taxon>
        <taxon>Nocardiopsidaceae</taxon>
        <taxon>Streptomonospora</taxon>
    </lineage>
</organism>
<feature type="region of interest" description="Disordered" evidence="1">
    <location>
        <begin position="1"/>
        <end position="32"/>
    </location>
</feature>
<gene>
    <name evidence="3" type="ORF">ACFQZU_21535</name>
</gene>
<dbReference type="EMBL" id="JBHTHR010001187">
    <property type="protein sequence ID" value="MFD0803883.1"/>
    <property type="molecule type" value="Genomic_DNA"/>
</dbReference>
<evidence type="ECO:0000256" key="1">
    <source>
        <dbReference type="SAM" id="MobiDB-lite"/>
    </source>
</evidence>
<sequence>MAARKNKKRRSRPGKGTQDIRHGPTRDPGPTGTVGCYIVLIPMLVLGLAIVLIEVFG</sequence>
<evidence type="ECO:0000313" key="4">
    <source>
        <dbReference type="Proteomes" id="UP001596956"/>
    </source>
</evidence>
<feature type="transmembrane region" description="Helical" evidence="2">
    <location>
        <begin position="34"/>
        <end position="56"/>
    </location>
</feature>
<keyword evidence="2" id="KW-0812">Transmembrane</keyword>
<comment type="caution">
    <text evidence="3">The sequence shown here is derived from an EMBL/GenBank/DDBJ whole genome shotgun (WGS) entry which is preliminary data.</text>
</comment>
<proteinExistence type="predicted"/>
<keyword evidence="2" id="KW-1133">Transmembrane helix</keyword>
<evidence type="ECO:0000313" key="3">
    <source>
        <dbReference type="EMBL" id="MFD0803883.1"/>
    </source>
</evidence>